<evidence type="ECO:0000313" key="1">
    <source>
        <dbReference type="EMBL" id="ETK73516.1"/>
    </source>
</evidence>
<dbReference type="EMBL" id="KI689292">
    <property type="protein sequence ID" value="ETK73516.1"/>
    <property type="molecule type" value="Genomic_DNA"/>
</dbReference>
<sequence length="70" mass="8076">MIRFAERVKSNAPFHLMWDEFSNHWTAEIPTCAKEVEVILLTALGDDSRYAVWPIVNRREPPGVYDCLAV</sequence>
<dbReference type="Proteomes" id="UP000053236">
    <property type="component" value="Unassembled WGS sequence"/>
</dbReference>
<gene>
    <name evidence="1" type="ORF">L915_19543</name>
</gene>
<organism evidence="1">
    <name type="scientific">Phytophthora nicotianae</name>
    <name type="common">Potato buckeye rot agent</name>
    <name type="synonym">Phytophthora parasitica</name>
    <dbReference type="NCBI Taxonomy" id="4792"/>
    <lineage>
        <taxon>Eukaryota</taxon>
        <taxon>Sar</taxon>
        <taxon>Stramenopiles</taxon>
        <taxon>Oomycota</taxon>
        <taxon>Peronosporomycetes</taxon>
        <taxon>Peronosporales</taxon>
        <taxon>Peronosporaceae</taxon>
        <taxon>Phytophthora</taxon>
    </lineage>
</organism>
<proteinExistence type="predicted"/>
<evidence type="ECO:0008006" key="2">
    <source>
        <dbReference type="Google" id="ProtNLM"/>
    </source>
</evidence>
<protein>
    <recommendedName>
        <fullName evidence="2">DDE-1 domain-containing protein</fullName>
    </recommendedName>
</protein>
<name>W2FUC2_PHYNI</name>
<reference evidence="1" key="1">
    <citation type="submission" date="2013-11" db="EMBL/GenBank/DDBJ databases">
        <title>The Genome Sequence of Phytophthora parasitica CJ02B3.</title>
        <authorList>
            <consortium name="The Broad Institute Genomics Platform"/>
            <person name="Russ C."/>
            <person name="Tyler B."/>
            <person name="Panabieres F."/>
            <person name="Shan W."/>
            <person name="Tripathy S."/>
            <person name="Grunwald N."/>
            <person name="Machado M."/>
            <person name="Johnson C.S."/>
            <person name="Arredondo F."/>
            <person name="Hong C."/>
            <person name="Coffey M."/>
            <person name="Young S.K."/>
            <person name="Zeng Q."/>
            <person name="Gargeya S."/>
            <person name="Fitzgerald M."/>
            <person name="Abouelleil A."/>
            <person name="Alvarado L."/>
            <person name="Chapman S.B."/>
            <person name="Gainer-Dewar J."/>
            <person name="Goldberg J."/>
            <person name="Griggs A."/>
            <person name="Gujja S."/>
            <person name="Hansen M."/>
            <person name="Howarth C."/>
            <person name="Imamovic A."/>
            <person name="Ireland A."/>
            <person name="Larimer J."/>
            <person name="McCowan C."/>
            <person name="Murphy C."/>
            <person name="Pearson M."/>
            <person name="Poon T.W."/>
            <person name="Priest M."/>
            <person name="Roberts A."/>
            <person name="Saif S."/>
            <person name="Shea T."/>
            <person name="Sykes S."/>
            <person name="Wortman J."/>
            <person name="Nusbaum C."/>
            <person name="Birren B."/>
        </authorList>
    </citation>
    <scope>NUCLEOTIDE SEQUENCE [LARGE SCALE GENOMIC DNA]</scope>
    <source>
        <strain evidence="1">CJ02B3</strain>
    </source>
</reference>
<accession>W2FUC2</accession>
<dbReference type="AlphaFoldDB" id="W2FUC2"/>